<dbReference type="EMBL" id="JBHSWD010000002">
    <property type="protein sequence ID" value="MFC6592856.1"/>
    <property type="molecule type" value="Genomic_DNA"/>
</dbReference>
<protein>
    <submittedName>
        <fullName evidence="2">NTP transferase domain-containing protein</fullName>
    </submittedName>
</protein>
<accession>A0ABW1YEV9</accession>
<gene>
    <name evidence="2" type="ORF">ACFP81_13195</name>
</gene>
<dbReference type="InterPro" id="IPR025877">
    <property type="entry name" value="MobA-like_NTP_Trfase"/>
</dbReference>
<name>A0ABW1YEV9_9DEIO</name>
<dbReference type="SUPFAM" id="SSF53448">
    <property type="entry name" value="Nucleotide-diphospho-sugar transferases"/>
    <property type="match status" value="1"/>
</dbReference>
<evidence type="ECO:0000313" key="3">
    <source>
        <dbReference type="Proteomes" id="UP001596297"/>
    </source>
</evidence>
<dbReference type="Pfam" id="PF12804">
    <property type="entry name" value="NTP_transf_3"/>
    <property type="match status" value="1"/>
</dbReference>
<keyword evidence="3" id="KW-1185">Reference proteome</keyword>
<dbReference type="Proteomes" id="UP001596297">
    <property type="component" value="Unassembled WGS sequence"/>
</dbReference>
<keyword evidence="2" id="KW-0808">Transferase</keyword>
<dbReference type="PANTHER" id="PTHR43777:SF1">
    <property type="entry name" value="MOLYBDENUM COFACTOR CYTIDYLYLTRANSFERASE"/>
    <property type="match status" value="1"/>
</dbReference>
<organism evidence="2 3">
    <name type="scientific">Deinococcus lacus</name>
    <dbReference type="NCBI Taxonomy" id="392561"/>
    <lineage>
        <taxon>Bacteria</taxon>
        <taxon>Thermotogati</taxon>
        <taxon>Deinococcota</taxon>
        <taxon>Deinococci</taxon>
        <taxon>Deinococcales</taxon>
        <taxon>Deinococcaceae</taxon>
        <taxon>Deinococcus</taxon>
    </lineage>
</organism>
<evidence type="ECO:0000259" key="1">
    <source>
        <dbReference type="Pfam" id="PF12804"/>
    </source>
</evidence>
<dbReference type="Gene3D" id="3.90.550.10">
    <property type="entry name" value="Spore Coat Polysaccharide Biosynthesis Protein SpsA, Chain A"/>
    <property type="match status" value="1"/>
</dbReference>
<dbReference type="PANTHER" id="PTHR43777">
    <property type="entry name" value="MOLYBDENUM COFACTOR CYTIDYLYLTRANSFERASE"/>
    <property type="match status" value="1"/>
</dbReference>
<comment type="caution">
    <text evidence="2">The sequence shown here is derived from an EMBL/GenBank/DDBJ whole genome shotgun (WGS) entry which is preliminary data.</text>
</comment>
<proteinExistence type="predicted"/>
<reference evidence="3" key="1">
    <citation type="journal article" date="2019" name="Int. J. Syst. Evol. Microbiol.">
        <title>The Global Catalogue of Microorganisms (GCM) 10K type strain sequencing project: providing services to taxonomists for standard genome sequencing and annotation.</title>
        <authorList>
            <consortium name="The Broad Institute Genomics Platform"/>
            <consortium name="The Broad Institute Genome Sequencing Center for Infectious Disease"/>
            <person name="Wu L."/>
            <person name="Ma J."/>
        </authorList>
    </citation>
    <scope>NUCLEOTIDE SEQUENCE [LARGE SCALE GENOMIC DNA]</scope>
    <source>
        <strain evidence="3">CGMCC 1.15772</strain>
    </source>
</reference>
<evidence type="ECO:0000313" key="2">
    <source>
        <dbReference type="EMBL" id="MFC6592856.1"/>
    </source>
</evidence>
<dbReference type="GO" id="GO:0016740">
    <property type="term" value="F:transferase activity"/>
    <property type="evidence" value="ECO:0007669"/>
    <property type="project" value="UniProtKB-KW"/>
</dbReference>
<dbReference type="RefSeq" id="WP_380083981.1">
    <property type="nucleotide sequence ID" value="NZ_JBHSWD010000002.1"/>
</dbReference>
<feature type="domain" description="MobA-like NTP transferase" evidence="1">
    <location>
        <begin position="3"/>
        <end position="108"/>
    </location>
</feature>
<dbReference type="InterPro" id="IPR029044">
    <property type="entry name" value="Nucleotide-diphossugar_trans"/>
</dbReference>
<sequence>MDALGFECLTNPEPQRGLLSSFQVGAAALLAGGEEGPGAVFTLADMPLVSIDTHQHLLALGPETEAAQCRYGEGEAAVSAPPLLLRADLLPALLALPAADIGPRALLRGRTVTLLPRPAAELLDVDTPQALAQAAAYLGKSWGERSESG</sequence>